<evidence type="ECO:0000256" key="1">
    <source>
        <dbReference type="ARBA" id="ARBA00004323"/>
    </source>
</evidence>
<dbReference type="InterPro" id="IPR000742">
    <property type="entry name" value="EGF"/>
</dbReference>
<keyword evidence="6" id="KW-0245">EGF-like domain</keyword>
<evidence type="ECO:0000256" key="7">
    <source>
        <dbReference type="SAM" id="Phobius"/>
    </source>
</evidence>
<feature type="disulfide bond" evidence="6">
    <location>
        <begin position="250"/>
        <end position="259"/>
    </location>
</feature>
<keyword evidence="11" id="KW-1185">Reference proteome</keyword>
<sequence length="906" mass="102618">MRMRFRFTLSILIIPFTKHWHSKGATLSIQLVKWATLVLAQVEALCEVMCFGDSDPRKVSQRSALVRILNVGSCDGCLCLLNSLVILHLVNQKSLSLSCSVALRSSMARDVLDLFSMNKWRCSWSIAATIASIVALISVVHLFLFPLTPTFNYLKIAQDSCIPANAPAEVLSNRDQEWPVFDLKHQFPADLHGAFVYQGAPWKAEIGQWLAGCDSVIKEVNITEIIGGNDCKNDCSGLGVCNRELGQCRCFHGYSGDGCTENLELKCNYPGTPDQPFGRWVVSICPANCDKTRAMCFCGEGTKYPNRPLAETCGFQFNPPSEPDGPKLVNWTKIDQDVFTTNPSIQGWCNVDPAEAYAGKAKIKEECDCKYDGLSGRLCEVPVESVCINQCSRHGHCRGGFCQCENGWYGVDCSMPSVISSIREWPNWLRPARIDIDDNTHANGNMINLNAVVAKKRPLVYVYDLPPDFNSLLLEGRHFKLECVNRIYDGNNVTVWTDQLYGAQIALYESLLASPHRTLNGEEADFFFVPVLDSCIITRADDAPHLSMQAHKGLRSSLTLEYYKNAYTHIVEQYPYWNRSSGRDHIWFFSWDEGACYAPKEIWNSMMLVHWGNTNSKHNHSTTAYWADNWDKIPSNKRGIHPCFDPDKDLVLPAWKVPDANVLALKLWARSHEERKTLFYFNGNLGPAYPHGRPEDTYSMGIRQKLAEEFGSSPNKDGKLGKQHAKDIVVTPERSENYHMDIASSVFCGVFPGDGWSGRMEDSILQGCIPVVIQDGIFLPYENVLNYDSFAVRIPEEEIPNLIKILRGFNETEIKFKLANVQKIWQRFLYRDSILLEAERQKTAIGNVDDWAIEFLKLTQDDVLGTLIQVLHYKLHNDPWRKQVRHNKQFGLPRQCLVKVMVKYDE</sequence>
<keyword evidence="3" id="KW-0808">Transferase</keyword>
<keyword evidence="7" id="KW-1133">Transmembrane helix</keyword>
<keyword evidence="7" id="KW-0472">Membrane</keyword>
<protein>
    <recommendedName>
        <fullName evidence="9">EGF-like domain-containing protein</fullName>
    </recommendedName>
</protein>
<dbReference type="InterPro" id="IPR040911">
    <property type="entry name" value="Exostosin_GT47"/>
</dbReference>
<dbReference type="PROSITE" id="PS50026">
    <property type="entry name" value="EGF_3"/>
    <property type="match status" value="1"/>
</dbReference>
<feature type="transmembrane region" description="Helical" evidence="7">
    <location>
        <begin position="124"/>
        <end position="145"/>
    </location>
</feature>
<evidence type="ECO:0000256" key="8">
    <source>
        <dbReference type="SAM" id="SignalP"/>
    </source>
</evidence>
<evidence type="ECO:0000259" key="9">
    <source>
        <dbReference type="PROSITE" id="PS50026"/>
    </source>
</evidence>
<comment type="caution">
    <text evidence="10">The sequence shown here is derived from an EMBL/GenBank/DDBJ whole genome shotgun (WGS) entry which is preliminary data.</text>
</comment>
<gene>
    <name evidence="10" type="ORF">VNO78_21312</name>
</gene>
<feature type="chain" id="PRO_5042978989" description="EGF-like domain-containing protein" evidence="8">
    <location>
        <begin position="41"/>
        <end position="906"/>
    </location>
</feature>
<evidence type="ECO:0000256" key="5">
    <source>
        <dbReference type="ARBA" id="ARBA00023034"/>
    </source>
</evidence>
<dbReference type="InterPro" id="IPR004263">
    <property type="entry name" value="Exostosin"/>
</dbReference>
<name>A0AAN9SGB8_PSOTE</name>
<dbReference type="AlphaFoldDB" id="A0AAN9SGB8"/>
<evidence type="ECO:0000256" key="3">
    <source>
        <dbReference type="ARBA" id="ARBA00022676"/>
    </source>
</evidence>
<keyword evidence="8" id="KW-0732">Signal</keyword>
<dbReference type="Gene3D" id="2.10.25.10">
    <property type="entry name" value="Laminin"/>
    <property type="match status" value="1"/>
</dbReference>
<dbReference type="PROSITE" id="PS00022">
    <property type="entry name" value="EGF_1"/>
    <property type="match status" value="1"/>
</dbReference>
<feature type="disulfide bond" evidence="6">
    <location>
        <begin position="231"/>
        <end position="241"/>
    </location>
</feature>
<feature type="domain" description="EGF-like" evidence="9">
    <location>
        <begin position="227"/>
        <end position="260"/>
    </location>
</feature>
<dbReference type="PROSITE" id="PS01186">
    <property type="entry name" value="EGF_2"/>
    <property type="match status" value="2"/>
</dbReference>
<keyword evidence="5" id="KW-0333">Golgi apparatus</keyword>
<dbReference type="Proteomes" id="UP001386955">
    <property type="component" value="Unassembled WGS sequence"/>
</dbReference>
<keyword evidence="6" id="KW-1015">Disulfide bond</keyword>
<evidence type="ECO:0000313" key="11">
    <source>
        <dbReference type="Proteomes" id="UP001386955"/>
    </source>
</evidence>
<comment type="caution">
    <text evidence="6">Lacks conserved residue(s) required for the propagation of feature annotation.</text>
</comment>
<keyword evidence="4" id="KW-0735">Signal-anchor</keyword>
<organism evidence="10 11">
    <name type="scientific">Psophocarpus tetragonolobus</name>
    <name type="common">Winged bean</name>
    <name type="synonym">Dolichos tetragonolobus</name>
    <dbReference type="NCBI Taxonomy" id="3891"/>
    <lineage>
        <taxon>Eukaryota</taxon>
        <taxon>Viridiplantae</taxon>
        <taxon>Streptophyta</taxon>
        <taxon>Embryophyta</taxon>
        <taxon>Tracheophyta</taxon>
        <taxon>Spermatophyta</taxon>
        <taxon>Magnoliopsida</taxon>
        <taxon>eudicotyledons</taxon>
        <taxon>Gunneridae</taxon>
        <taxon>Pentapetalae</taxon>
        <taxon>rosids</taxon>
        <taxon>fabids</taxon>
        <taxon>Fabales</taxon>
        <taxon>Fabaceae</taxon>
        <taxon>Papilionoideae</taxon>
        <taxon>50 kb inversion clade</taxon>
        <taxon>NPAAA clade</taxon>
        <taxon>indigoferoid/millettioid clade</taxon>
        <taxon>Phaseoleae</taxon>
        <taxon>Psophocarpus</taxon>
    </lineage>
</organism>
<reference evidence="10 11" key="1">
    <citation type="submission" date="2024-01" db="EMBL/GenBank/DDBJ databases">
        <title>The genomes of 5 underutilized Papilionoideae crops provide insights into root nodulation and disease resistanc.</title>
        <authorList>
            <person name="Jiang F."/>
        </authorList>
    </citation>
    <scope>NUCLEOTIDE SEQUENCE [LARGE SCALE GENOMIC DNA]</scope>
    <source>
        <strain evidence="10">DUOXIRENSHENG_FW03</strain>
        <tissue evidence="10">Leaves</tissue>
    </source>
</reference>
<keyword evidence="3" id="KW-0328">Glycosyltransferase</keyword>
<dbReference type="Pfam" id="PF03016">
    <property type="entry name" value="Exostosin_GT47"/>
    <property type="match status" value="1"/>
</dbReference>
<accession>A0AAN9SGB8</accession>
<dbReference type="GO" id="GO:0000139">
    <property type="term" value="C:Golgi membrane"/>
    <property type="evidence" value="ECO:0007669"/>
    <property type="project" value="UniProtKB-SubCell"/>
</dbReference>
<feature type="signal peptide" evidence="8">
    <location>
        <begin position="1"/>
        <end position="40"/>
    </location>
</feature>
<proteinExistence type="inferred from homology"/>
<comment type="subcellular location">
    <subcellularLocation>
        <location evidence="1">Golgi apparatus membrane</location>
        <topology evidence="1">Single-pass type II membrane protein</topology>
    </subcellularLocation>
</comment>
<evidence type="ECO:0000313" key="10">
    <source>
        <dbReference type="EMBL" id="KAK7392862.1"/>
    </source>
</evidence>
<dbReference type="EMBL" id="JAYMYS010000005">
    <property type="protein sequence ID" value="KAK7392862.1"/>
    <property type="molecule type" value="Genomic_DNA"/>
</dbReference>
<evidence type="ECO:0000256" key="4">
    <source>
        <dbReference type="ARBA" id="ARBA00022968"/>
    </source>
</evidence>
<keyword evidence="7" id="KW-0812">Transmembrane</keyword>
<evidence type="ECO:0000256" key="2">
    <source>
        <dbReference type="ARBA" id="ARBA00010271"/>
    </source>
</evidence>
<dbReference type="GO" id="GO:0016757">
    <property type="term" value="F:glycosyltransferase activity"/>
    <property type="evidence" value="ECO:0007669"/>
    <property type="project" value="UniProtKB-KW"/>
</dbReference>
<comment type="similarity">
    <text evidence="2">Belongs to the glycosyltransferase 47 family.</text>
</comment>
<evidence type="ECO:0000256" key="6">
    <source>
        <dbReference type="PROSITE-ProRule" id="PRU00076"/>
    </source>
</evidence>
<dbReference type="PANTHER" id="PTHR11062:SF268">
    <property type="entry name" value="FAMILY PROTEIN, PUTATIVE, EXPRESSED-RELATED"/>
    <property type="match status" value="1"/>
</dbReference>
<dbReference type="PANTHER" id="PTHR11062">
    <property type="entry name" value="EXOSTOSIN HEPARAN SULFATE GLYCOSYLTRANSFERASE -RELATED"/>
    <property type="match status" value="1"/>
</dbReference>